<evidence type="ECO:0000313" key="2">
    <source>
        <dbReference type="Proteomes" id="UP000001058"/>
    </source>
</evidence>
<dbReference type="RefSeq" id="XP_002947109.1">
    <property type="nucleotide sequence ID" value="XM_002947063.1"/>
</dbReference>
<gene>
    <name evidence="1" type="ORF">VOLCADRAFT_103330</name>
</gene>
<dbReference type="GeneID" id="9620209"/>
<organism evidence="2">
    <name type="scientific">Volvox carteri f. nagariensis</name>
    <dbReference type="NCBI Taxonomy" id="3068"/>
    <lineage>
        <taxon>Eukaryota</taxon>
        <taxon>Viridiplantae</taxon>
        <taxon>Chlorophyta</taxon>
        <taxon>core chlorophytes</taxon>
        <taxon>Chlorophyceae</taxon>
        <taxon>CS clade</taxon>
        <taxon>Chlamydomonadales</taxon>
        <taxon>Volvocaceae</taxon>
        <taxon>Volvox</taxon>
    </lineage>
</organism>
<keyword evidence="2" id="KW-1185">Reference proteome</keyword>
<dbReference type="AlphaFoldDB" id="D8TL99"/>
<dbReference type="InParanoid" id="D8TL99"/>
<evidence type="ECO:0000313" key="1">
    <source>
        <dbReference type="EMBL" id="EFJ51699.1"/>
    </source>
</evidence>
<protein>
    <submittedName>
        <fullName evidence="1">Uncharacterized protein</fullName>
    </submittedName>
</protein>
<reference evidence="1 2" key="1">
    <citation type="journal article" date="2010" name="Science">
        <title>Genomic analysis of organismal complexity in the multicellular green alga Volvox carteri.</title>
        <authorList>
            <person name="Prochnik S.E."/>
            <person name="Umen J."/>
            <person name="Nedelcu A.M."/>
            <person name="Hallmann A."/>
            <person name="Miller S.M."/>
            <person name="Nishii I."/>
            <person name="Ferris P."/>
            <person name="Kuo A."/>
            <person name="Mitros T."/>
            <person name="Fritz-Laylin L.K."/>
            <person name="Hellsten U."/>
            <person name="Chapman J."/>
            <person name="Simakov O."/>
            <person name="Rensing S.A."/>
            <person name="Terry A."/>
            <person name="Pangilinan J."/>
            <person name="Kapitonov V."/>
            <person name="Jurka J."/>
            <person name="Salamov A."/>
            <person name="Shapiro H."/>
            <person name="Schmutz J."/>
            <person name="Grimwood J."/>
            <person name="Lindquist E."/>
            <person name="Lucas S."/>
            <person name="Grigoriev I.V."/>
            <person name="Schmitt R."/>
            <person name="Kirk D."/>
            <person name="Rokhsar D.S."/>
        </authorList>
    </citation>
    <scope>NUCLEOTIDE SEQUENCE [LARGE SCALE GENOMIC DNA]</scope>
    <source>
        <strain evidence="2">f. Nagariensis / Eve</strain>
    </source>
</reference>
<dbReference type="EMBL" id="GL378326">
    <property type="protein sequence ID" value="EFJ51699.1"/>
    <property type="molecule type" value="Genomic_DNA"/>
</dbReference>
<accession>D8TL99</accession>
<dbReference type="KEGG" id="vcn:VOLCADRAFT_103330"/>
<dbReference type="Proteomes" id="UP000001058">
    <property type="component" value="Unassembled WGS sequence"/>
</dbReference>
<proteinExistence type="predicted"/>
<sequence length="152" mass="16844">MKAYNVACKTGRLKRLREEEAFRTSDSKKHNTCCLAPFCNLLSNNIQALETWAAASQGPPYLSSPFAQMCPVVLCRENSSYIVPKKPGANFAVRMRACDSQNAPVQVYINFLEVQLGNGVVFRLQALVVSNYRLGNHNQAPARLSLNPEPQA</sequence>
<name>D8TL99_VOLCA</name>